<dbReference type="InterPro" id="IPR059179">
    <property type="entry name" value="MLKL-like_MCAfunc"/>
</dbReference>
<sequence>MAELVDYAGSARGLIKTIMATVQKVKRNKKQCRELEDRVRMVFIVLDRHEKTSFDKMRQLPGAREAMDGLNGVLQEAHKLAVSFQSKKRRCRRVLPWVRWMFNAETDAERLADVLSKIDFYLSLYPPIAHADTARRLDQLLWTTAAGVIVSVVAFSGFVLVSMLSRK</sequence>
<dbReference type="Gene3D" id="1.20.930.20">
    <property type="entry name" value="Adaptor protein Cbl, N-terminal domain"/>
    <property type="match status" value="1"/>
</dbReference>
<dbReference type="GO" id="GO:0007166">
    <property type="term" value="P:cell surface receptor signaling pathway"/>
    <property type="evidence" value="ECO:0007669"/>
    <property type="project" value="InterPro"/>
</dbReference>
<dbReference type="HOGENOM" id="CLU_126229_0_0_1"/>
<protein>
    <recommendedName>
        <fullName evidence="2">Mixed lineage kinase domain-containing protein</fullName>
    </recommendedName>
</protein>
<dbReference type="InterPro" id="IPR036537">
    <property type="entry name" value="Adaptor_Cbl_N_dom_sf"/>
</dbReference>
<keyword evidence="1" id="KW-0812">Transmembrane</keyword>
<dbReference type="CDD" id="cd21037">
    <property type="entry name" value="MLKL_NTD"/>
    <property type="match status" value="1"/>
</dbReference>
<dbReference type="EnsemblPlants" id="LPERR11G18820.1">
    <property type="protein sequence ID" value="LPERR11G18820.1"/>
    <property type="gene ID" value="LPERR11G18820"/>
</dbReference>
<dbReference type="Gramene" id="LPERR11G18820.1">
    <property type="protein sequence ID" value="LPERR11G18820.1"/>
    <property type="gene ID" value="LPERR11G18820"/>
</dbReference>
<evidence type="ECO:0000259" key="2">
    <source>
        <dbReference type="Pfam" id="PF22215"/>
    </source>
</evidence>
<dbReference type="InterPro" id="IPR054000">
    <property type="entry name" value="MLKL_N"/>
</dbReference>
<name>A0A0D9XV52_9ORYZ</name>
<feature type="transmembrane region" description="Helical" evidence="1">
    <location>
        <begin position="140"/>
        <end position="164"/>
    </location>
</feature>
<dbReference type="AlphaFoldDB" id="A0A0D9XV52"/>
<evidence type="ECO:0000313" key="4">
    <source>
        <dbReference type="Proteomes" id="UP000032180"/>
    </source>
</evidence>
<evidence type="ECO:0000313" key="3">
    <source>
        <dbReference type="EnsemblPlants" id="LPERR11G18820.1"/>
    </source>
</evidence>
<organism evidence="3 4">
    <name type="scientific">Leersia perrieri</name>
    <dbReference type="NCBI Taxonomy" id="77586"/>
    <lineage>
        <taxon>Eukaryota</taxon>
        <taxon>Viridiplantae</taxon>
        <taxon>Streptophyta</taxon>
        <taxon>Embryophyta</taxon>
        <taxon>Tracheophyta</taxon>
        <taxon>Spermatophyta</taxon>
        <taxon>Magnoliopsida</taxon>
        <taxon>Liliopsida</taxon>
        <taxon>Poales</taxon>
        <taxon>Poaceae</taxon>
        <taxon>BOP clade</taxon>
        <taxon>Oryzoideae</taxon>
        <taxon>Oryzeae</taxon>
        <taxon>Oryzinae</taxon>
        <taxon>Leersia</taxon>
    </lineage>
</organism>
<dbReference type="PANTHER" id="PTHR35832">
    <property type="entry name" value="OS12G0248400 PROTEIN-RELATED"/>
    <property type="match status" value="1"/>
</dbReference>
<dbReference type="PANTHER" id="PTHR35832:SF7">
    <property type="entry name" value="OS11G0666100 PROTEIN"/>
    <property type="match status" value="1"/>
</dbReference>
<keyword evidence="1" id="KW-0472">Membrane</keyword>
<reference evidence="3" key="3">
    <citation type="submission" date="2015-04" db="UniProtKB">
        <authorList>
            <consortium name="EnsemblPlants"/>
        </authorList>
    </citation>
    <scope>IDENTIFICATION</scope>
</reference>
<reference evidence="3 4" key="1">
    <citation type="submission" date="2012-08" db="EMBL/GenBank/DDBJ databases">
        <title>Oryza genome evolution.</title>
        <authorList>
            <person name="Wing R.A."/>
        </authorList>
    </citation>
    <scope>NUCLEOTIDE SEQUENCE</scope>
</reference>
<keyword evidence="4" id="KW-1185">Reference proteome</keyword>
<proteinExistence type="predicted"/>
<dbReference type="Proteomes" id="UP000032180">
    <property type="component" value="Chromosome 11"/>
</dbReference>
<reference evidence="4" key="2">
    <citation type="submission" date="2013-12" db="EMBL/GenBank/DDBJ databases">
        <authorList>
            <person name="Yu Y."/>
            <person name="Lee S."/>
            <person name="de Baynast K."/>
            <person name="Wissotski M."/>
            <person name="Liu L."/>
            <person name="Talag J."/>
            <person name="Goicoechea J."/>
            <person name="Angelova A."/>
            <person name="Jetty R."/>
            <person name="Kudrna D."/>
            <person name="Golser W."/>
            <person name="Rivera L."/>
            <person name="Zhang J."/>
            <person name="Wing R."/>
        </authorList>
    </citation>
    <scope>NUCLEOTIDE SEQUENCE</scope>
</reference>
<keyword evidence="1" id="KW-1133">Transmembrane helix</keyword>
<accession>A0A0D9XV52</accession>
<dbReference type="Pfam" id="PF22215">
    <property type="entry name" value="MLKL_N"/>
    <property type="match status" value="1"/>
</dbReference>
<dbReference type="STRING" id="77586.A0A0D9XV52"/>
<evidence type="ECO:0000256" key="1">
    <source>
        <dbReference type="SAM" id="Phobius"/>
    </source>
</evidence>
<feature type="domain" description="Mixed lineage kinase" evidence="2">
    <location>
        <begin position="16"/>
        <end position="114"/>
    </location>
</feature>